<evidence type="ECO:0000313" key="3">
    <source>
        <dbReference type="Ensembl" id="ENSEBUP00000001333.1"/>
    </source>
</evidence>
<proteinExistence type="predicted"/>
<protein>
    <recommendedName>
        <fullName evidence="2">ENTH domain-containing protein</fullName>
    </recommendedName>
</protein>
<feature type="compositionally biased region" description="Basic and acidic residues" evidence="1">
    <location>
        <begin position="187"/>
        <end position="207"/>
    </location>
</feature>
<feature type="region of interest" description="Disordered" evidence="1">
    <location>
        <begin position="288"/>
        <end position="316"/>
    </location>
</feature>
<dbReference type="SMART" id="SM00273">
    <property type="entry name" value="ENTH"/>
    <property type="match status" value="1"/>
</dbReference>
<dbReference type="AlphaFoldDB" id="A0A8C4PWD4"/>
<dbReference type="PANTHER" id="PTHR12276">
    <property type="entry name" value="EPSIN/ENT-RELATED"/>
    <property type="match status" value="1"/>
</dbReference>
<reference evidence="3" key="2">
    <citation type="submission" date="2025-09" db="UniProtKB">
        <authorList>
            <consortium name="Ensembl"/>
        </authorList>
    </citation>
    <scope>IDENTIFICATION</scope>
</reference>
<dbReference type="GeneTree" id="ENSGT00940000165824"/>
<dbReference type="Ensembl" id="ENSEBUT00000001656.1">
    <property type="protein sequence ID" value="ENSEBUP00000001333.1"/>
    <property type="gene ID" value="ENSEBUG00000001184.1"/>
</dbReference>
<evidence type="ECO:0000256" key="1">
    <source>
        <dbReference type="SAM" id="MobiDB-lite"/>
    </source>
</evidence>
<dbReference type="GO" id="GO:0006897">
    <property type="term" value="P:endocytosis"/>
    <property type="evidence" value="ECO:0007669"/>
    <property type="project" value="TreeGrafter"/>
</dbReference>
<dbReference type="PROSITE" id="PS50942">
    <property type="entry name" value="ENTH"/>
    <property type="match status" value="1"/>
</dbReference>
<dbReference type="GO" id="GO:0030125">
    <property type="term" value="C:clathrin vesicle coat"/>
    <property type="evidence" value="ECO:0007669"/>
    <property type="project" value="TreeGrafter"/>
</dbReference>
<feature type="compositionally biased region" description="Polar residues" evidence="1">
    <location>
        <begin position="288"/>
        <end position="313"/>
    </location>
</feature>
<dbReference type="CDD" id="cd16989">
    <property type="entry name" value="ENTH_EpsinR"/>
    <property type="match status" value="1"/>
</dbReference>
<accession>A0A8C4PWD4</accession>
<dbReference type="GO" id="GO:0005543">
    <property type="term" value="F:phospholipid binding"/>
    <property type="evidence" value="ECO:0007669"/>
    <property type="project" value="TreeGrafter"/>
</dbReference>
<dbReference type="Proteomes" id="UP000694388">
    <property type="component" value="Unplaced"/>
</dbReference>
<dbReference type="GO" id="GO:0005768">
    <property type="term" value="C:endosome"/>
    <property type="evidence" value="ECO:0007669"/>
    <property type="project" value="TreeGrafter"/>
</dbReference>
<dbReference type="FunFam" id="1.25.40.90:FF:000006">
    <property type="entry name" value="Clathrin interactor 1"/>
    <property type="match status" value="1"/>
</dbReference>
<organism evidence="3 4">
    <name type="scientific">Eptatretus burgeri</name>
    <name type="common">Inshore hagfish</name>
    <dbReference type="NCBI Taxonomy" id="7764"/>
    <lineage>
        <taxon>Eukaryota</taxon>
        <taxon>Metazoa</taxon>
        <taxon>Chordata</taxon>
        <taxon>Craniata</taxon>
        <taxon>Vertebrata</taxon>
        <taxon>Cyclostomata</taxon>
        <taxon>Myxini</taxon>
        <taxon>Myxiniformes</taxon>
        <taxon>Myxinidae</taxon>
        <taxon>Eptatretinae</taxon>
        <taxon>Eptatretus</taxon>
    </lineage>
</organism>
<name>A0A8C4PWD4_EPTBU</name>
<dbReference type="InterPro" id="IPR008942">
    <property type="entry name" value="ENTH_VHS"/>
</dbReference>
<dbReference type="PANTHER" id="PTHR12276:SF45">
    <property type="entry name" value="CLATHRIN INTERACTOR 1"/>
    <property type="match status" value="1"/>
</dbReference>
<dbReference type="InterPro" id="IPR013809">
    <property type="entry name" value="ENTH"/>
</dbReference>
<dbReference type="Gene3D" id="1.25.40.90">
    <property type="match status" value="1"/>
</dbReference>
<feature type="region of interest" description="Disordered" evidence="1">
    <location>
        <begin position="146"/>
        <end position="263"/>
    </location>
</feature>
<dbReference type="Pfam" id="PF01417">
    <property type="entry name" value="ENTH"/>
    <property type="match status" value="1"/>
</dbReference>
<dbReference type="GO" id="GO:0030276">
    <property type="term" value="F:clathrin binding"/>
    <property type="evidence" value="ECO:0007669"/>
    <property type="project" value="TreeGrafter"/>
</dbReference>
<keyword evidence="4" id="KW-1185">Reference proteome</keyword>
<dbReference type="SUPFAM" id="SSF48464">
    <property type="entry name" value="ENTH/VHS domain"/>
    <property type="match status" value="1"/>
</dbReference>
<sequence length="668" mass="72087">MLNMWRIRDIVDKATNIVMNYTEMESKVREATNDDPWGPSGQIMGEIARATFTYEQFPDVMNMMWTRMLRESKGNWRRAYKSLLLLAYLLRNGSERVVTSAREHLYDLRSLEDFHCVDEHGRDQGGNVRQKVREVMDLVQDDDKIREERKRARKNRDKYIGVSSDSSRFGGQYDSDSRGNYLDDYDLERSRRNSKGDFDGGKKKEFYDSDGEENTHYTRRSSGQAHHSPIEDGPSAVSRKHDSDNEVSPPSPNQSPVPTTTDAAIKKRSAVPSKMVDIGAAKFYANGSQQASHNPSTQQPVQIEKSPSVTTLPTDAGAPLKSLSNLADMLLDQGFECPPPNQNAATSVNLFAHFPGFPPATTPTNGFCSTVPTTLGSEIDAWGNFSQGPSVNMGGGDASLCRFPAPSASVTQPLSANPIAAVQSSVGMQPMVATAVQPPGDLFGGLGSANALIPPAGVPFPGGFNAMTASNQSFQHSSLNQQNLHRQPGPMVAPSHQAIFEGLSMGVPMATKVPAMPSVWSDSGSVNISLEGLSLFSTPQKAPQPSMNAMMQHQQQLPQAPMQQSVPAVTQGFGNLSIGARPPVMSPTGTSPVLAPSVSPMLPGTVPTNPLMPMGRAAPMRGLSPNQHGLMTKGGVVGSHFGLTRAMAPSVRPVAQSDVFSTFANFNK</sequence>
<evidence type="ECO:0000313" key="4">
    <source>
        <dbReference type="Proteomes" id="UP000694388"/>
    </source>
</evidence>
<evidence type="ECO:0000259" key="2">
    <source>
        <dbReference type="PROSITE" id="PS50942"/>
    </source>
</evidence>
<dbReference type="GO" id="GO:0005886">
    <property type="term" value="C:plasma membrane"/>
    <property type="evidence" value="ECO:0007669"/>
    <property type="project" value="TreeGrafter"/>
</dbReference>
<feature type="domain" description="ENTH" evidence="2">
    <location>
        <begin position="16"/>
        <end position="149"/>
    </location>
</feature>
<reference evidence="3" key="1">
    <citation type="submission" date="2025-08" db="UniProtKB">
        <authorList>
            <consortium name="Ensembl"/>
        </authorList>
    </citation>
    <scope>IDENTIFICATION</scope>
</reference>